<dbReference type="AlphaFoldDB" id="A0A6J1WFU8"/>
<keyword evidence="1" id="KW-0472">Membrane</keyword>
<feature type="transmembrane region" description="Helical" evidence="1">
    <location>
        <begin position="82"/>
        <end position="107"/>
    </location>
</feature>
<sequence>MCFKTNSFFFIKLSKGAKFFGIICTLISLVATMILLVPIVRNKTLPPLVQLFYRVICFLSIIHFFSGLFLLYGIFKKMPKFMICWILVSWCIGTFFIVIGLLGTISSVLSLDPVSEEPVLQSTVAAIFVIYGLLLIYITKAMTAFKHQLENEHKKDVNIRDIEKTLIETDKEDDDNIQPLNTDRELECKPARGA</sequence>
<evidence type="ECO:0000256" key="1">
    <source>
        <dbReference type="SAM" id="Phobius"/>
    </source>
</evidence>
<evidence type="ECO:0000313" key="3">
    <source>
        <dbReference type="RefSeq" id="XP_026752718.2"/>
    </source>
</evidence>
<keyword evidence="2" id="KW-1185">Reference proteome</keyword>
<dbReference type="KEGG" id="gmw:113512948"/>
<feature type="transmembrane region" description="Helical" evidence="1">
    <location>
        <begin position="20"/>
        <end position="40"/>
    </location>
</feature>
<protein>
    <submittedName>
        <fullName evidence="3">Uncharacterized protein LOC113512948</fullName>
    </submittedName>
</protein>
<keyword evidence="1" id="KW-1133">Transmembrane helix</keyword>
<feature type="transmembrane region" description="Helical" evidence="1">
    <location>
        <begin position="119"/>
        <end position="138"/>
    </location>
</feature>
<dbReference type="RefSeq" id="XP_026752718.2">
    <property type="nucleotide sequence ID" value="XM_026896917.3"/>
</dbReference>
<feature type="transmembrane region" description="Helical" evidence="1">
    <location>
        <begin position="52"/>
        <end position="75"/>
    </location>
</feature>
<organism evidence="2 3">
    <name type="scientific">Galleria mellonella</name>
    <name type="common">Greater wax moth</name>
    <dbReference type="NCBI Taxonomy" id="7137"/>
    <lineage>
        <taxon>Eukaryota</taxon>
        <taxon>Metazoa</taxon>
        <taxon>Ecdysozoa</taxon>
        <taxon>Arthropoda</taxon>
        <taxon>Hexapoda</taxon>
        <taxon>Insecta</taxon>
        <taxon>Pterygota</taxon>
        <taxon>Neoptera</taxon>
        <taxon>Endopterygota</taxon>
        <taxon>Lepidoptera</taxon>
        <taxon>Glossata</taxon>
        <taxon>Ditrysia</taxon>
        <taxon>Pyraloidea</taxon>
        <taxon>Pyralidae</taxon>
        <taxon>Galleriinae</taxon>
        <taxon>Galleria</taxon>
    </lineage>
</organism>
<dbReference type="InParanoid" id="A0A6J1WFU8"/>
<reference evidence="3" key="1">
    <citation type="submission" date="2025-08" db="UniProtKB">
        <authorList>
            <consortium name="RefSeq"/>
        </authorList>
    </citation>
    <scope>IDENTIFICATION</scope>
    <source>
        <tissue evidence="3">Whole larvae</tissue>
    </source>
</reference>
<keyword evidence="1" id="KW-0812">Transmembrane</keyword>
<gene>
    <name evidence="3" type="primary">LOC113512948</name>
</gene>
<evidence type="ECO:0000313" key="2">
    <source>
        <dbReference type="Proteomes" id="UP001652740"/>
    </source>
</evidence>
<dbReference type="Proteomes" id="UP001652740">
    <property type="component" value="Unplaced"/>
</dbReference>
<proteinExistence type="predicted"/>
<dbReference type="GeneID" id="113512948"/>
<accession>A0A6J1WFU8</accession>
<name>A0A6J1WFU8_GALME</name>